<keyword evidence="2" id="KW-0964">Secreted</keyword>
<protein>
    <recommendedName>
        <fullName evidence="4">FAS1 domain-containing protein</fullName>
    </recommendedName>
</protein>
<evidence type="ECO:0000256" key="3">
    <source>
        <dbReference type="ARBA" id="ARBA00022729"/>
    </source>
</evidence>
<dbReference type="NCBIfam" id="NF033679">
    <property type="entry name" value="DNRLRE_dom"/>
    <property type="match status" value="1"/>
</dbReference>
<dbReference type="Pfam" id="PF16184">
    <property type="entry name" value="Cadherin_3"/>
    <property type="match status" value="1"/>
</dbReference>
<dbReference type="InterPro" id="IPR036378">
    <property type="entry name" value="FAS1_dom_sf"/>
</dbReference>
<dbReference type="RefSeq" id="WP_344674848.1">
    <property type="nucleotide sequence ID" value="NZ_BAAAZI010000009.1"/>
</dbReference>
<evidence type="ECO:0000259" key="4">
    <source>
        <dbReference type="PROSITE" id="PS50213"/>
    </source>
</evidence>
<dbReference type="Gene3D" id="2.30.180.10">
    <property type="entry name" value="FAS1 domain"/>
    <property type="match status" value="1"/>
</dbReference>
<comment type="subcellular location">
    <subcellularLocation>
        <location evidence="1">Secreted</location>
    </subcellularLocation>
</comment>
<dbReference type="EMBL" id="BAAAZI010000009">
    <property type="protein sequence ID" value="GAA4142118.1"/>
    <property type="molecule type" value="Genomic_DNA"/>
</dbReference>
<keyword evidence="6" id="KW-1185">Reference proteome</keyword>
<keyword evidence="3" id="KW-0732">Signal</keyword>
<dbReference type="PROSITE" id="PS50213">
    <property type="entry name" value="FAS1"/>
    <property type="match status" value="1"/>
</dbReference>
<organism evidence="5 6">
    <name type="scientific">Sphingobacterium kyonggiense</name>
    <dbReference type="NCBI Taxonomy" id="714075"/>
    <lineage>
        <taxon>Bacteria</taxon>
        <taxon>Pseudomonadati</taxon>
        <taxon>Bacteroidota</taxon>
        <taxon>Sphingobacteriia</taxon>
        <taxon>Sphingobacteriales</taxon>
        <taxon>Sphingobacteriaceae</taxon>
        <taxon>Sphingobacterium</taxon>
    </lineage>
</organism>
<feature type="domain" description="FAS1" evidence="4">
    <location>
        <begin position="42"/>
        <end position="185"/>
    </location>
</feature>
<name>A0ABP7YVX1_9SPHI</name>
<evidence type="ECO:0000313" key="5">
    <source>
        <dbReference type="EMBL" id="GAA4142118.1"/>
    </source>
</evidence>
<evidence type="ECO:0000313" key="6">
    <source>
        <dbReference type="Proteomes" id="UP001500101"/>
    </source>
</evidence>
<dbReference type="InterPro" id="IPR055372">
    <property type="entry name" value="CBM96"/>
</dbReference>
<evidence type="ECO:0000256" key="2">
    <source>
        <dbReference type="ARBA" id="ARBA00022525"/>
    </source>
</evidence>
<evidence type="ECO:0000256" key="1">
    <source>
        <dbReference type="ARBA" id="ARBA00004613"/>
    </source>
</evidence>
<comment type="caution">
    <text evidence="5">The sequence shown here is derived from an EMBL/GenBank/DDBJ whole genome shotgun (WGS) entry which is preliminary data.</text>
</comment>
<dbReference type="Pfam" id="PF02469">
    <property type="entry name" value="Fasciclin"/>
    <property type="match status" value="1"/>
</dbReference>
<dbReference type="PROSITE" id="PS51257">
    <property type="entry name" value="PROKAR_LIPOPROTEIN"/>
    <property type="match status" value="1"/>
</dbReference>
<proteinExistence type="predicted"/>
<reference evidence="6" key="1">
    <citation type="journal article" date="2019" name="Int. J. Syst. Evol. Microbiol.">
        <title>The Global Catalogue of Microorganisms (GCM) 10K type strain sequencing project: providing services to taxonomists for standard genome sequencing and annotation.</title>
        <authorList>
            <consortium name="The Broad Institute Genomics Platform"/>
            <consortium name="The Broad Institute Genome Sequencing Center for Infectious Disease"/>
            <person name="Wu L."/>
            <person name="Ma J."/>
        </authorList>
    </citation>
    <scope>NUCLEOTIDE SEQUENCE [LARGE SCALE GENOMIC DNA]</scope>
    <source>
        <strain evidence="6">JCM 16704</strain>
    </source>
</reference>
<accession>A0ABP7YVX1</accession>
<gene>
    <name evidence="5" type="ORF">GCM10022216_22770</name>
</gene>
<dbReference type="Pfam" id="PF24517">
    <property type="entry name" value="CBM96"/>
    <property type="match status" value="1"/>
</dbReference>
<dbReference type="SUPFAM" id="SSF82153">
    <property type="entry name" value="FAS1 domain"/>
    <property type="match status" value="1"/>
</dbReference>
<dbReference type="InterPro" id="IPR000782">
    <property type="entry name" value="FAS1_domain"/>
</dbReference>
<sequence>MKKFKNIYSKFLVGIGILSFLYSCEIQENFEYNPSPDNTKLNMDALSYINSNDSLSFMEEAIKLAGMESFYNSQKEYTFIVPNNQAFRAYFKANGYSKVADVPVPILKNMLKYHIVNGIVNFNNPELSASNRPKPYDTENGQIMYLSHTSTFVGIINEGTKSQWQIRTSNLVPDNGVIHISNFITFYSAPTGDTNTQNPNLILDTIYPKHDTFIRGGIDKEKNFGTETLMKVKNVTNNGDYDTKSLMLFDFKDFEKPGIVTDLRLQVSVSFTHAKSVDMNLFETPSTSWTETSAKFSNTQMPTTPRIAFIKTSKVSFFNFDITDYYKSKKPTGLVSLMLDNQIATDETNEFATKEHPTLLPPMLIATFASGLANLVLEHTLPLEVENGGVSVFTKSNLEVSGASPMDVIYTIDTAPSFGWILKGADVLKAGSKFSQLDLDLNNLLFIHDGKTVGSQSIMLTARDRAGAELENIELKINVK</sequence>
<dbReference type="Proteomes" id="UP001500101">
    <property type="component" value="Unassembled WGS sequence"/>
</dbReference>